<name>A0ABT5C144_9BACT</name>
<dbReference type="Pfam" id="PF00149">
    <property type="entry name" value="Metallophos"/>
    <property type="match status" value="1"/>
</dbReference>
<feature type="domain" description="GTPase-associated adaptor" evidence="6">
    <location>
        <begin position="371"/>
        <end position="430"/>
    </location>
</feature>
<evidence type="ECO:0000313" key="7">
    <source>
        <dbReference type="EMBL" id="MDC0679388.1"/>
    </source>
</evidence>
<organism evidence="7 8">
    <name type="scientific">Sorangium atrum</name>
    <dbReference type="NCBI Taxonomy" id="2995308"/>
    <lineage>
        <taxon>Bacteria</taxon>
        <taxon>Pseudomonadati</taxon>
        <taxon>Myxococcota</taxon>
        <taxon>Polyangia</taxon>
        <taxon>Polyangiales</taxon>
        <taxon>Polyangiaceae</taxon>
        <taxon>Sorangium</taxon>
    </lineage>
</organism>
<evidence type="ECO:0000259" key="5">
    <source>
        <dbReference type="Pfam" id="PF00149"/>
    </source>
</evidence>
<dbReference type="Gene3D" id="3.60.21.10">
    <property type="match status" value="1"/>
</dbReference>
<evidence type="ECO:0000256" key="3">
    <source>
        <dbReference type="ARBA" id="ARBA00023004"/>
    </source>
</evidence>
<dbReference type="InterPro" id="IPR029052">
    <property type="entry name" value="Metallo-depent_PP-like"/>
</dbReference>
<evidence type="ECO:0000259" key="6">
    <source>
        <dbReference type="Pfam" id="PF19976"/>
    </source>
</evidence>
<evidence type="ECO:0000313" key="8">
    <source>
        <dbReference type="Proteomes" id="UP001217485"/>
    </source>
</evidence>
<evidence type="ECO:0000256" key="4">
    <source>
        <dbReference type="ARBA" id="ARBA00025742"/>
    </source>
</evidence>
<dbReference type="PANTHER" id="PTHR42988:SF2">
    <property type="entry name" value="CYCLIC NUCLEOTIDE PHOSPHODIESTERASE CBUA0032-RELATED"/>
    <property type="match status" value="1"/>
</dbReference>
<evidence type="ECO:0000256" key="2">
    <source>
        <dbReference type="ARBA" id="ARBA00022801"/>
    </source>
</evidence>
<feature type="domain" description="Calcineurin-like phosphoesterase" evidence="5">
    <location>
        <begin position="6"/>
        <end position="246"/>
    </location>
</feature>
<comment type="similarity">
    <text evidence="4">Belongs to the cyclic nucleotide phosphodiesterase class-III family.</text>
</comment>
<dbReference type="InterPro" id="IPR045533">
    <property type="entry name" value="GAAD"/>
</dbReference>
<comment type="caution">
    <text evidence="7">The sequence shown here is derived from an EMBL/GenBank/DDBJ whole genome shotgun (WGS) entry which is preliminary data.</text>
</comment>
<keyword evidence="3" id="KW-0408">Iron</keyword>
<dbReference type="InterPro" id="IPR004843">
    <property type="entry name" value="Calcineurin-like_PHP"/>
</dbReference>
<dbReference type="SUPFAM" id="SSF56300">
    <property type="entry name" value="Metallo-dependent phosphatases"/>
    <property type="match status" value="1"/>
</dbReference>
<gene>
    <name evidence="7" type="ORF">POL72_16710</name>
</gene>
<reference evidence="7 8" key="1">
    <citation type="submission" date="2023-01" db="EMBL/GenBank/DDBJ databases">
        <title>Minimal conservation of predation-associated metabolite biosynthetic gene clusters underscores biosynthetic potential of Myxococcota including descriptions for ten novel species: Archangium lansinium sp. nov., Myxococcus landrumus sp. nov., Nannocystis bai.</title>
        <authorList>
            <person name="Ahearne A."/>
            <person name="Stevens C."/>
            <person name="Dowd S."/>
        </authorList>
    </citation>
    <scope>NUCLEOTIDE SEQUENCE [LARGE SCALE GENOMIC DNA]</scope>
    <source>
        <strain evidence="7 8">WIWO2</strain>
    </source>
</reference>
<dbReference type="PANTHER" id="PTHR42988">
    <property type="entry name" value="PHOSPHOHYDROLASE"/>
    <property type="match status" value="1"/>
</dbReference>
<accession>A0ABT5C144</accession>
<evidence type="ECO:0000256" key="1">
    <source>
        <dbReference type="ARBA" id="ARBA00022723"/>
    </source>
</evidence>
<dbReference type="Proteomes" id="UP001217485">
    <property type="component" value="Unassembled WGS sequence"/>
</dbReference>
<proteinExistence type="inferred from homology"/>
<keyword evidence="1" id="KW-0479">Metal-binding</keyword>
<dbReference type="Pfam" id="PF19976">
    <property type="entry name" value="GAAD"/>
    <property type="match status" value="1"/>
</dbReference>
<keyword evidence="8" id="KW-1185">Reference proteome</keyword>
<dbReference type="InterPro" id="IPR050884">
    <property type="entry name" value="CNP_phosphodiesterase-III"/>
</dbReference>
<keyword evidence="2" id="KW-0378">Hydrolase</keyword>
<sequence>MDKLVLVHLSDIHFTGASGTSVHDLDSEVRNELLRDAARVTKGLGGATGVLVTGDIAYSGQRTEYDRAATWLLEFCRAIECPDESVWVVPGNHDVDRKIANSKVTKTLHESIRAKQGPTLDKELREILTDENSAKALLAPLAEYNAFAARFQCSVSAAKPYWERDLVLPCGTIIRLRGLCSAFVSNEHDAKNNIVLGQAQVNVHRVDGVEYLTLCHHPPDWLQDQDTVVSHLESKVRMQLFGHKHSQRVQEINKTLRVTAGAMHPERNESGWEPMYNVIEISRLDDQRLGVRLFQRRWHKDNHHFLADQDRNTNQPHHDYVWQDCPRPARKEPLAIEAPRVTAADSAMSAAVAAKTTAKDTDAMPPPNHERRLTFRFLTLPFRHQIAIANSLNVLTDEDRALSDEALFRELFKRAAANGLLARLWEETEERHADPAPFNPFETSK</sequence>
<dbReference type="EMBL" id="JAQNDK010000002">
    <property type="protein sequence ID" value="MDC0679388.1"/>
    <property type="molecule type" value="Genomic_DNA"/>
</dbReference>
<dbReference type="RefSeq" id="WP_272096361.1">
    <property type="nucleotide sequence ID" value="NZ_JAQNDK010000002.1"/>
</dbReference>
<protein>
    <submittedName>
        <fullName evidence="7">Metallophosphoesterase</fullName>
    </submittedName>
</protein>